<evidence type="ECO:0000256" key="8">
    <source>
        <dbReference type="ARBA" id="ARBA00022553"/>
    </source>
</evidence>
<comment type="cofactor">
    <cofactor evidence="1">
        <name>Mn(2+)</name>
        <dbReference type="ChEBI" id="CHEBI:29035"/>
    </cofactor>
</comment>
<evidence type="ECO:0000256" key="10">
    <source>
        <dbReference type="ARBA" id="ARBA00022723"/>
    </source>
</evidence>
<dbReference type="AlphaFoldDB" id="A0A077Z3D1"/>
<dbReference type="Pfam" id="PF00481">
    <property type="entry name" value="PP2C"/>
    <property type="match status" value="1"/>
</dbReference>
<dbReference type="SUPFAM" id="SSF81601">
    <property type="entry name" value="Protein serine/threonine phosphatase 2C, C-terminal domain"/>
    <property type="match status" value="1"/>
</dbReference>
<keyword evidence="11 17" id="KW-0378">Hydrolase</keyword>
<accession>A0A077Z3D1</accession>
<feature type="domain" description="PPM-type phosphatase" evidence="18">
    <location>
        <begin position="23"/>
        <end position="305"/>
    </location>
</feature>
<evidence type="ECO:0000256" key="12">
    <source>
        <dbReference type="ARBA" id="ARBA00022842"/>
    </source>
</evidence>
<dbReference type="GO" id="GO:0004722">
    <property type="term" value="F:protein serine/threonine phosphatase activity"/>
    <property type="evidence" value="ECO:0007669"/>
    <property type="project" value="UniProtKB-EC"/>
</dbReference>
<dbReference type="PROSITE" id="PS51746">
    <property type="entry name" value="PPM_2"/>
    <property type="match status" value="1"/>
</dbReference>
<keyword evidence="10" id="KW-0479">Metal-binding</keyword>
<evidence type="ECO:0000256" key="16">
    <source>
        <dbReference type="ARBA" id="ARBA00023288"/>
    </source>
</evidence>
<comment type="cofactor">
    <cofactor evidence="2">
        <name>Mg(2+)</name>
        <dbReference type="ChEBI" id="CHEBI:18420"/>
    </cofactor>
</comment>
<dbReference type="InterPro" id="IPR015655">
    <property type="entry name" value="PP2C"/>
</dbReference>
<dbReference type="InterPro" id="IPR000222">
    <property type="entry name" value="PP2C_BS"/>
</dbReference>
<dbReference type="CDD" id="cd00143">
    <property type="entry name" value="PP2Cc"/>
    <property type="match status" value="1"/>
</dbReference>
<evidence type="ECO:0000256" key="4">
    <source>
        <dbReference type="ARBA" id="ARBA00004635"/>
    </source>
</evidence>
<dbReference type="Gene3D" id="3.60.40.10">
    <property type="entry name" value="PPM-type phosphatase domain"/>
    <property type="match status" value="1"/>
</dbReference>
<name>A0A077Z3D1_TRITR</name>
<evidence type="ECO:0000256" key="17">
    <source>
        <dbReference type="RuleBase" id="RU003465"/>
    </source>
</evidence>
<evidence type="ECO:0000256" key="15">
    <source>
        <dbReference type="ARBA" id="ARBA00023211"/>
    </source>
</evidence>
<keyword evidence="15" id="KW-0464">Manganese</keyword>
<dbReference type="SMART" id="SM00332">
    <property type="entry name" value="PP2Cc"/>
    <property type="match status" value="1"/>
</dbReference>
<evidence type="ECO:0000256" key="3">
    <source>
        <dbReference type="ARBA" id="ARBA00004514"/>
    </source>
</evidence>
<gene>
    <name evidence="19" type="ORF">TTRE_0000262901</name>
</gene>
<protein>
    <recommendedName>
        <fullName evidence="6">protein-serine/threonine phosphatase</fullName>
        <ecNumber evidence="6">3.1.3.16</ecNumber>
    </recommendedName>
</protein>
<dbReference type="PROSITE" id="PS01032">
    <property type="entry name" value="PPM_1"/>
    <property type="match status" value="1"/>
</dbReference>
<keyword evidence="7" id="KW-0963">Cytoplasm</keyword>
<dbReference type="STRING" id="36087.A0A077Z3D1"/>
<evidence type="ECO:0000256" key="1">
    <source>
        <dbReference type="ARBA" id="ARBA00001936"/>
    </source>
</evidence>
<sequence>MGTYLDKPRVEKANESGNGAGVRYGVATMQGWRIEMEDAHVARTNLESPWSSWSFFAVFDGHAGSRVARYAAANLLDVFVSTSEMVTLKERLTGKSEQSSTLDKEEVELVREGLRNAFLKLDEAMRNLPELSGDNEKSGSTVVCALITPGHIFVANLGDSRALVCQGGRVSFATEDHKPYLPKERCRIVNAGGSVMIDRVNGSLAVSRALGDYEYKSVGGLDACEQLVSPEPDLFVIERAPEPNEEFLLLACDGVFDVTTNQELCDFILSRLRVSGDLAVICNEILDSCLSKDSRDNMSVVLVALPGAPAVSSEAVEHEKNLENVLRERIESIVEKCENAELATYQYVVKTLMREEIPGLPPGSGLHALRGKVETILDAIRRRLQIGGANHTGNTESACYVVDNEMTEANNEVDQ</sequence>
<dbReference type="GO" id="GO:0030145">
    <property type="term" value="F:manganese ion binding"/>
    <property type="evidence" value="ECO:0007669"/>
    <property type="project" value="InterPro"/>
</dbReference>
<dbReference type="InterPro" id="IPR001932">
    <property type="entry name" value="PPM-type_phosphatase-like_dom"/>
</dbReference>
<keyword evidence="16" id="KW-0449">Lipoprotein</keyword>
<dbReference type="PANTHER" id="PTHR13832">
    <property type="entry name" value="PROTEIN PHOSPHATASE 2C"/>
    <property type="match status" value="1"/>
</dbReference>
<dbReference type="InterPro" id="IPR036580">
    <property type="entry name" value="PP2C_C_sf"/>
</dbReference>
<dbReference type="OrthoDB" id="10264738at2759"/>
<dbReference type="SUPFAM" id="SSF81606">
    <property type="entry name" value="PP2C-like"/>
    <property type="match status" value="1"/>
</dbReference>
<evidence type="ECO:0000259" key="18">
    <source>
        <dbReference type="PROSITE" id="PS51746"/>
    </source>
</evidence>
<keyword evidence="8" id="KW-0597">Phosphoprotein</keyword>
<keyword evidence="13 17" id="KW-0904">Protein phosphatase</keyword>
<comment type="subcellular location">
    <subcellularLocation>
        <location evidence="3">Cytoplasm</location>
        <location evidence="3">Cytosol</location>
    </subcellularLocation>
    <subcellularLocation>
        <location evidence="4">Membrane</location>
        <topology evidence="4">Lipid-anchor</topology>
    </subcellularLocation>
</comment>
<dbReference type="GO" id="GO:0016020">
    <property type="term" value="C:membrane"/>
    <property type="evidence" value="ECO:0007669"/>
    <property type="project" value="UniProtKB-SubCell"/>
</dbReference>
<evidence type="ECO:0000256" key="14">
    <source>
        <dbReference type="ARBA" id="ARBA00023136"/>
    </source>
</evidence>
<dbReference type="FunFam" id="3.60.40.10:FF:000001">
    <property type="entry name" value="protein phosphatase 1B isoform X1"/>
    <property type="match status" value="1"/>
</dbReference>
<dbReference type="GO" id="GO:0005829">
    <property type="term" value="C:cytosol"/>
    <property type="evidence" value="ECO:0007669"/>
    <property type="project" value="UniProtKB-SubCell"/>
</dbReference>
<dbReference type="InterPro" id="IPR036457">
    <property type="entry name" value="PPM-type-like_dom_sf"/>
</dbReference>
<comment type="similarity">
    <text evidence="5 17">Belongs to the PP2C family.</text>
</comment>
<evidence type="ECO:0000313" key="19">
    <source>
        <dbReference type="EMBL" id="CDW54359.1"/>
    </source>
</evidence>
<dbReference type="InterPro" id="IPR012911">
    <property type="entry name" value="PP2C_C"/>
</dbReference>
<dbReference type="EC" id="3.1.3.16" evidence="6"/>
<reference evidence="19" key="1">
    <citation type="submission" date="2014-01" db="EMBL/GenBank/DDBJ databases">
        <authorList>
            <person name="Aslett M."/>
        </authorList>
    </citation>
    <scope>NUCLEOTIDE SEQUENCE</scope>
</reference>
<keyword evidence="12" id="KW-0460">Magnesium</keyword>
<keyword evidence="14" id="KW-0472">Membrane</keyword>
<dbReference type="GO" id="GO:0000287">
    <property type="term" value="F:magnesium ion binding"/>
    <property type="evidence" value="ECO:0007669"/>
    <property type="project" value="InterPro"/>
</dbReference>
<dbReference type="Proteomes" id="UP000030665">
    <property type="component" value="Unassembled WGS sequence"/>
</dbReference>
<keyword evidence="20" id="KW-1185">Reference proteome</keyword>
<dbReference type="Gene3D" id="1.10.10.430">
    <property type="entry name" value="Phosphatase 2C, C-terminal domain suprefamily"/>
    <property type="match status" value="1"/>
</dbReference>
<evidence type="ECO:0000256" key="7">
    <source>
        <dbReference type="ARBA" id="ARBA00022490"/>
    </source>
</evidence>
<organism evidence="19 20">
    <name type="scientific">Trichuris trichiura</name>
    <name type="common">Whipworm</name>
    <name type="synonym">Trichocephalus trichiurus</name>
    <dbReference type="NCBI Taxonomy" id="36087"/>
    <lineage>
        <taxon>Eukaryota</taxon>
        <taxon>Metazoa</taxon>
        <taxon>Ecdysozoa</taxon>
        <taxon>Nematoda</taxon>
        <taxon>Enoplea</taxon>
        <taxon>Dorylaimia</taxon>
        <taxon>Trichinellida</taxon>
        <taxon>Trichuridae</taxon>
        <taxon>Trichuris</taxon>
    </lineage>
</organism>
<evidence type="ECO:0000256" key="11">
    <source>
        <dbReference type="ARBA" id="ARBA00022801"/>
    </source>
</evidence>
<dbReference type="EMBL" id="HG805893">
    <property type="protein sequence ID" value="CDW54359.1"/>
    <property type="molecule type" value="Genomic_DNA"/>
</dbReference>
<evidence type="ECO:0000256" key="2">
    <source>
        <dbReference type="ARBA" id="ARBA00001946"/>
    </source>
</evidence>
<evidence type="ECO:0000256" key="9">
    <source>
        <dbReference type="ARBA" id="ARBA00022707"/>
    </source>
</evidence>
<dbReference type="Pfam" id="PF07830">
    <property type="entry name" value="PP2C_C"/>
    <property type="match status" value="1"/>
</dbReference>
<evidence type="ECO:0000256" key="5">
    <source>
        <dbReference type="ARBA" id="ARBA00006702"/>
    </source>
</evidence>
<keyword evidence="9" id="KW-0519">Myristate</keyword>
<reference evidence="19" key="2">
    <citation type="submission" date="2014-03" db="EMBL/GenBank/DDBJ databases">
        <title>The whipworm genome and dual-species transcriptomics of an intimate host-pathogen interaction.</title>
        <authorList>
            <person name="Foth B.J."/>
            <person name="Tsai I.J."/>
            <person name="Reid A.J."/>
            <person name="Bancroft A.J."/>
            <person name="Nichol S."/>
            <person name="Tracey A."/>
            <person name="Holroyd N."/>
            <person name="Cotton J.A."/>
            <person name="Stanley E.J."/>
            <person name="Zarowiecki M."/>
            <person name="Liu J.Z."/>
            <person name="Huckvale T."/>
            <person name="Cooper P.J."/>
            <person name="Grencis R.K."/>
            <person name="Berriman M."/>
        </authorList>
    </citation>
    <scope>NUCLEOTIDE SEQUENCE [LARGE SCALE GENOMIC DNA]</scope>
</reference>
<evidence type="ECO:0000256" key="13">
    <source>
        <dbReference type="ARBA" id="ARBA00022912"/>
    </source>
</evidence>
<proteinExistence type="inferred from homology"/>
<evidence type="ECO:0000313" key="20">
    <source>
        <dbReference type="Proteomes" id="UP000030665"/>
    </source>
</evidence>
<dbReference type="PANTHER" id="PTHR13832:SF803">
    <property type="entry name" value="PROTEIN PHOSPHATASE 1G"/>
    <property type="match status" value="1"/>
</dbReference>
<evidence type="ECO:0000256" key="6">
    <source>
        <dbReference type="ARBA" id="ARBA00013081"/>
    </source>
</evidence>